<gene>
    <name evidence="1" type="ORF">F383_20969</name>
</gene>
<name>A0A0B0P127_GOSAR</name>
<evidence type="ECO:0000313" key="2">
    <source>
        <dbReference type="Proteomes" id="UP000032142"/>
    </source>
</evidence>
<sequence length="25" mass="2895">MKICVSTFQNGSDMYVKLMLIKCLK</sequence>
<protein>
    <submittedName>
        <fullName evidence="1">Uncharacterized protein</fullName>
    </submittedName>
</protein>
<accession>A0A0B0P127</accession>
<organism evidence="1 2">
    <name type="scientific">Gossypium arboreum</name>
    <name type="common">Tree cotton</name>
    <name type="synonym">Gossypium nanking</name>
    <dbReference type="NCBI Taxonomy" id="29729"/>
    <lineage>
        <taxon>Eukaryota</taxon>
        <taxon>Viridiplantae</taxon>
        <taxon>Streptophyta</taxon>
        <taxon>Embryophyta</taxon>
        <taxon>Tracheophyta</taxon>
        <taxon>Spermatophyta</taxon>
        <taxon>Magnoliopsida</taxon>
        <taxon>eudicotyledons</taxon>
        <taxon>Gunneridae</taxon>
        <taxon>Pentapetalae</taxon>
        <taxon>rosids</taxon>
        <taxon>malvids</taxon>
        <taxon>Malvales</taxon>
        <taxon>Malvaceae</taxon>
        <taxon>Malvoideae</taxon>
        <taxon>Gossypium</taxon>
    </lineage>
</organism>
<dbReference type="Proteomes" id="UP000032142">
    <property type="component" value="Unassembled WGS sequence"/>
</dbReference>
<proteinExistence type="predicted"/>
<keyword evidence="2" id="KW-1185">Reference proteome</keyword>
<reference evidence="2" key="1">
    <citation type="submission" date="2014-09" db="EMBL/GenBank/DDBJ databases">
        <authorList>
            <person name="Mudge J."/>
            <person name="Ramaraj T."/>
            <person name="Lindquist I.E."/>
            <person name="Bharti A.K."/>
            <person name="Sundararajan A."/>
            <person name="Cameron C.T."/>
            <person name="Woodward J.E."/>
            <person name="May G.D."/>
            <person name="Brubaker C."/>
            <person name="Broadhvest J."/>
            <person name="Wilkins T.A."/>
        </authorList>
    </citation>
    <scope>NUCLEOTIDE SEQUENCE</scope>
    <source>
        <strain evidence="2">cv. AKA8401</strain>
    </source>
</reference>
<evidence type="ECO:0000313" key="1">
    <source>
        <dbReference type="EMBL" id="KHG17066.1"/>
    </source>
</evidence>
<dbReference type="EMBL" id="KN407422">
    <property type="protein sequence ID" value="KHG17066.1"/>
    <property type="molecule type" value="Genomic_DNA"/>
</dbReference>
<dbReference type="AlphaFoldDB" id="A0A0B0P127"/>